<dbReference type="InterPro" id="IPR015406">
    <property type="entry name" value="GpJ_CSF"/>
</dbReference>
<dbReference type="RefSeq" id="YP_010674467.1">
    <property type="nucleotide sequence ID" value="NC_070993.1"/>
</dbReference>
<keyword evidence="3" id="KW-1185">Reference proteome</keyword>
<dbReference type="Gene3D" id="1.20.5.340">
    <property type="match status" value="1"/>
</dbReference>
<organism evidence="2 3">
    <name type="scientific">Escherichia phage vB_EcoP_IMEP8</name>
    <dbReference type="NCBI Taxonomy" id="2866663"/>
    <lineage>
        <taxon>Viruses</taxon>
        <taxon>Duplodnaviria</taxon>
        <taxon>Heunggongvirae</taxon>
        <taxon>Uroviricota</taxon>
        <taxon>Caudoviricetes</taxon>
        <taxon>Mktvariviridae</taxon>
        <taxon>Gordonclarkvirinae</taxon>
        <taxon>Kuravirus</taxon>
        <taxon>Kuravirus IMEP8</taxon>
    </lineage>
</organism>
<dbReference type="GeneID" id="77950780"/>
<dbReference type="EMBL" id="MZ648214">
    <property type="protein sequence ID" value="UCR91938.1"/>
    <property type="molecule type" value="Genomic_DNA"/>
</dbReference>
<accession>A0AAE8Y603</accession>
<protein>
    <submittedName>
        <fullName evidence="2">Tail fibers protein</fullName>
    </submittedName>
</protein>
<evidence type="ECO:0000313" key="2">
    <source>
        <dbReference type="EMBL" id="UCR91938.1"/>
    </source>
</evidence>
<evidence type="ECO:0000313" key="3">
    <source>
        <dbReference type="Proteomes" id="UP000827613"/>
    </source>
</evidence>
<reference evidence="2 3" key="1">
    <citation type="submission" date="2021-07" db="EMBL/GenBank/DDBJ databases">
        <authorList>
            <person name="Chang J."/>
            <person name="Qu Y."/>
            <person name="Liang Y."/>
        </authorList>
    </citation>
    <scope>NUCLEOTIDE SEQUENCE [LARGE SCALE GENOMIC DNA]</scope>
</reference>
<name>A0AAE8Y603_9CAUD</name>
<dbReference type="KEGG" id="vg:77950780"/>
<feature type="domain" description="Tip attachment protein J central straight fiber" evidence="1">
    <location>
        <begin position="194"/>
        <end position="339"/>
    </location>
</feature>
<dbReference type="Pfam" id="PF09327">
    <property type="entry name" value="Phage_Tail_Tip"/>
    <property type="match status" value="1"/>
</dbReference>
<evidence type="ECO:0000259" key="1">
    <source>
        <dbReference type="Pfam" id="PF09327"/>
    </source>
</evidence>
<sequence length="357" mass="38944">MAGGDNNKGLRAPFIVLEELMGAGGFRKNTGRNNTTLPYNVGFLNNVQDTETYNVAVYDELQKVSTATNQMFQAIDEIHDEIDVRIKALNAMNLQFDELENRITTEIETAIADIQTQMGNLSTDDIWDNSVQPPVKLESSISGIKTSIEGNDLKIQTVQGIVNDQGEEIALVQTELTSQGQQISDVDGRVTTVQNSLSQYMKLTSYEATWGVNSSVNGQYAGVKLTNNGTNSQFQVTANKFIVGNGTTGNTPFVFENGRARMEFADIKNVNITTAMIANARIQWAQIDNVSVSNAQIQNLAANKITAGAMSGTNWRLTVGGDFQLGAGSGSNRLWMNGSRIDFYDASGTLRIRIGTW</sequence>
<proteinExistence type="predicted"/>
<dbReference type="Proteomes" id="UP000827613">
    <property type="component" value="Segment"/>
</dbReference>